<proteinExistence type="predicted"/>
<accession>A0AAV3FTA8</accession>
<name>A0AAV3FTA8_STRCB</name>
<dbReference type="EMBL" id="AIDX01000001">
    <property type="protein sequence ID" value="EIQ82158.1"/>
    <property type="molecule type" value="Genomic_DNA"/>
</dbReference>
<comment type="caution">
    <text evidence="1">The sequence shown here is derived from an EMBL/GenBank/DDBJ whole genome shotgun (WGS) entry which is preliminary data.</text>
</comment>
<evidence type="ECO:0000313" key="2">
    <source>
        <dbReference type="Proteomes" id="UP000004423"/>
    </source>
</evidence>
<gene>
    <name evidence="1" type="ORF">SCAZ3_07285</name>
</gene>
<protein>
    <submittedName>
        <fullName evidence="1">Uncharacterized protein</fullName>
    </submittedName>
</protein>
<evidence type="ECO:0000313" key="1">
    <source>
        <dbReference type="EMBL" id="EIQ82158.1"/>
    </source>
</evidence>
<dbReference type="AlphaFoldDB" id="A0AAV3FTA8"/>
<sequence length="50" mass="5661">MLISLMISNRQGKQGIRFFVEKLFCLVFESSIICINLEEEGVINKAINGN</sequence>
<organism evidence="1 2">
    <name type="scientific">Streptococcus canis FSL Z3-227</name>
    <dbReference type="NCBI Taxonomy" id="482234"/>
    <lineage>
        <taxon>Bacteria</taxon>
        <taxon>Bacillati</taxon>
        <taxon>Bacillota</taxon>
        <taxon>Bacilli</taxon>
        <taxon>Lactobacillales</taxon>
        <taxon>Streptococcaceae</taxon>
        <taxon>Streptococcus</taxon>
    </lineage>
</organism>
<reference evidence="1 2" key="1">
    <citation type="journal article" date="2012" name="PLoS ONE">
        <title>Gene Repertoire Evolution of Streptococcus pyogenes Inferred from Phylogenomic Analysis with Streptococcus canis and Streptococcus dysgalactiae.</title>
        <authorList>
            <person name="Lefebure T."/>
            <person name="Richards V.P."/>
            <person name="Lang P."/>
            <person name="Pavinski-Bitar P."/>
            <person name="Stanhope M.J."/>
        </authorList>
    </citation>
    <scope>NUCLEOTIDE SEQUENCE [LARGE SCALE GENOMIC DNA]</scope>
    <source>
        <strain evidence="1 2">FSL Z3-227</strain>
    </source>
</reference>
<dbReference type="Proteomes" id="UP000004423">
    <property type="component" value="Unassembled WGS sequence"/>
</dbReference>